<evidence type="ECO:0000313" key="1">
    <source>
        <dbReference type="EMBL" id="ARU56072.1"/>
    </source>
</evidence>
<dbReference type="KEGG" id="ome:OLMES_1998"/>
<reference evidence="1 2" key="1">
    <citation type="submission" date="2017-05" db="EMBL/GenBank/DDBJ databases">
        <title>Genomic insights into alkan degradation activity of Oleiphilus messinensis.</title>
        <authorList>
            <person name="Kozyavkin S.A."/>
            <person name="Slesarev A.I."/>
            <person name="Golyshin P.N."/>
            <person name="Korzhenkov A."/>
            <person name="Golyshina O.N."/>
            <person name="Toshchakov S.V."/>
        </authorList>
    </citation>
    <scope>NUCLEOTIDE SEQUENCE [LARGE SCALE GENOMIC DNA]</scope>
    <source>
        <strain evidence="1 2">ME102</strain>
    </source>
</reference>
<keyword evidence="2" id="KW-1185">Reference proteome</keyword>
<protein>
    <recommendedName>
        <fullName evidence="3">Response regulatory domain-containing protein</fullName>
    </recommendedName>
</protein>
<dbReference type="EMBL" id="CP021425">
    <property type="protein sequence ID" value="ARU56072.1"/>
    <property type="molecule type" value="Genomic_DNA"/>
</dbReference>
<evidence type="ECO:0000313" key="2">
    <source>
        <dbReference type="Proteomes" id="UP000196027"/>
    </source>
</evidence>
<dbReference type="InterPro" id="IPR011006">
    <property type="entry name" value="CheY-like_superfamily"/>
</dbReference>
<name>A0A1Y0I6F7_9GAMM</name>
<dbReference type="AlphaFoldDB" id="A0A1Y0I6F7"/>
<proteinExistence type="predicted"/>
<gene>
    <name evidence="1" type="ORF">OLMES_1998</name>
</gene>
<dbReference type="SUPFAM" id="SSF52172">
    <property type="entry name" value="CheY-like"/>
    <property type="match status" value="1"/>
</dbReference>
<accession>A0A1Y0I6F7</accession>
<dbReference type="RefSeq" id="WP_087461102.1">
    <property type="nucleotide sequence ID" value="NZ_CP021425.1"/>
</dbReference>
<organism evidence="1 2">
    <name type="scientific">Oleiphilus messinensis</name>
    <dbReference type="NCBI Taxonomy" id="141451"/>
    <lineage>
        <taxon>Bacteria</taxon>
        <taxon>Pseudomonadati</taxon>
        <taxon>Pseudomonadota</taxon>
        <taxon>Gammaproteobacteria</taxon>
        <taxon>Oceanospirillales</taxon>
        <taxon>Oleiphilaceae</taxon>
        <taxon>Oleiphilus</taxon>
    </lineage>
</organism>
<evidence type="ECO:0008006" key="3">
    <source>
        <dbReference type="Google" id="ProtNLM"/>
    </source>
</evidence>
<dbReference type="Proteomes" id="UP000196027">
    <property type="component" value="Chromosome"/>
</dbReference>
<dbReference type="OrthoDB" id="6199421at2"/>
<sequence>MKLQRNILIVGTYGIDIFYGIAEELQKLGCNVDTSISAEDALAKVSALAYHAILINLEPDGSGGVEGIEVLSTLVENELQGDAVCLGVSTQTPTSLLVANPDKLKTLSILVGWLTLPILADKAGKMIVDISANPGHLALRNRVQALA</sequence>